<protein>
    <submittedName>
        <fullName evidence="2">Uncharacterized protein</fullName>
    </submittedName>
</protein>
<keyword evidence="1" id="KW-0812">Transmembrane</keyword>
<dbReference type="EMBL" id="BK015873">
    <property type="protein sequence ID" value="DAD70965.1"/>
    <property type="molecule type" value="Genomic_DNA"/>
</dbReference>
<accession>A0A8S5LLM0</accession>
<keyword evidence="1" id="KW-1133">Transmembrane helix</keyword>
<organism evidence="2">
    <name type="scientific">Myoviridae sp. ctro722</name>
    <dbReference type="NCBI Taxonomy" id="2827615"/>
    <lineage>
        <taxon>Viruses</taxon>
        <taxon>Duplodnaviria</taxon>
        <taxon>Heunggongvirae</taxon>
        <taxon>Uroviricota</taxon>
        <taxon>Caudoviricetes</taxon>
    </lineage>
</organism>
<keyword evidence="1" id="KW-0472">Membrane</keyword>
<name>A0A8S5LLM0_9CAUD</name>
<reference evidence="2" key="1">
    <citation type="journal article" date="2021" name="Proc. Natl. Acad. Sci. U.S.A.">
        <title>A Catalog of Tens of Thousands of Viruses from Human Metagenomes Reveals Hidden Associations with Chronic Diseases.</title>
        <authorList>
            <person name="Tisza M.J."/>
            <person name="Buck C.B."/>
        </authorList>
    </citation>
    <scope>NUCLEOTIDE SEQUENCE</scope>
    <source>
        <strain evidence="2">Ctro722</strain>
    </source>
</reference>
<evidence type="ECO:0000256" key="1">
    <source>
        <dbReference type="SAM" id="Phobius"/>
    </source>
</evidence>
<evidence type="ECO:0000313" key="2">
    <source>
        <dbReference type="EMBL" id="DAD70965.1"/>
    </source>
</evidence>
<proteinExistence type="predicted"/>
<feature type="transmembrane region" description="Helical" evidence="1">
    <location>
        <begin position="62"/>
        <end position="83"/>
    </location>
</feature>
<sequence>MELIGKHEASPKNQKDLKMKDLLDNEMKQAELRKVDAEIAKIIADAHKINAESVKIAQEARWYPIMIATGLISAVAATMAVVIKFL</sequence>